<dbReference type="OrthoDB" id="5979581at2759"/>
<keyword evidence="2" id="KW-1185">Reference proteome</keyword>
<sequence>MKEEMNLKVLLDGCPREMYDIATYLKSLEYLDEPNYEVLEVALTRIIMR</sequence>
<gene>
    <name evidence="1" type="ORF">TCLT_LOCUS2740</name>
</gene>
<reference evidence="1 2" key="2">
    <citation type="submission" date="2018-11" db="EMBL/GenBank/DDBJ databases">
        <authorList>
            <consortium name="Pathogen Informatics"/>
        </authorList>
    </citation>
    <scope>NUCLEOTIDE SEQUENCE [LARGE SCALE GENOMIC DNA]</scope>
</reference>
<dbReference type="STRING" id="103827.A0A0N5CR89"/>
<proteinExistence type="predicted"/>
<organism evidence="3">
    <name type="scientific">Thelazia callipaeda</name>
    <name type="common">Oriental eyeworm</name>
    <name type="synonym">Parasitic nematode</name>
    <dbReference type="NCBI Taxonomy" id="103827"/>
    <lineage>
        <taxon>Eukaryota</taxon>
        <taxon>Metazoa</taxon>
        <taxon>Ecdysozoa</taxon>
        <taxon>Nematoda</taxon>
        <taxon>Chromadorea</taxon>
        <taxon>Rhabditida</taxon>
        <taxon>Spirurina</taxon>
        <taxon>Spiruromorpha</taxon>
        <taxon>Thelazioidea</taxon>
        <taxon>Thelaziidae</taxon>
        <taxon>Thelazia</taxon>
    </lineage>
</organism>
<protein>
    <submittedName>
        <fullName evidence="3">FrhB_FdhB_C domain-containing protein</fullName>
    </submittedName>
</protein>
<name>A0A0N5CR89_THECL</name>
<accession>A0A0N5CR89</accession>
<evidence type="ECO:0000313" key="1">
    <source>
        <dbReference type="EMBL" id="VDM98857.1"/>
    </source>
</evidence>
<evidence type="ECO:0000313" key="2">
    <source>
        <dbReference type="Proteomes" id="UP000276776"/>
    </source>
</evidence>
<dbReference type="EMBL" id="UYYF01000670">
    <property type="protein sequence ID" value="VDM98857.1"/>
    <property type="molecule type" value="Genomic_DNA"/>
</dbReference>
<reference evidence="3" key="1">
    <citation type="submission" date="2017-02" db="UniProtKB">
        <authorList>
            <consortium name="WormBaseParasite"/>
        </authorList>
    </citation>
    <scope>IDENTIFICATION</scope>
</reference>
<dbReference type="AlphaFoldDB" id="A0A0N5CR89"/>
<dbReference type="WBParaSite" id="TCLT_0000273901-mRNA-1">
    <property type="protein sequence ID" value="TCLT_0000273901-mRNA-1"/>
    <property type="gene ID" value="TCLT_0000273901"/>
</dbReference>
<dbReference type="Proteomes" id="UP000276776">
    <property type="component" value="Unassembled WGS sequence"/>
</dbReference>
<evidence type="ECO:0000313" key="3">
    <source>
        <dbReference type="WBParaSite" id="TCLT_0000273901-mRNA-1"/>
    </source>
</evidence>